<feature type="active site" description="Charge relay system" evidence="5">
    <location>
        <position position="256"/>
    </location>
</feature>
<dbReference type="PROSITE" id="PS00137">
    <property type="entry name" value="SUBTILASE_HIS"/>
    <property type="match status" value="1"/>
</dbReference>
<dbReference type="InterPro" id="IPR050131">
    <property type="entry name" value="Peptidase_S8_subtilisin-like"/>
</dbReference>
<protein>
    <submittedName>
        <fullName evidence="9">Serine protease</fullName>
    </submittedName>
</protein>
<feature type="domain" description="SLH" evidence="8">
    <location>
        <begin position="802"/>
        <end position="854"/>
    </location>
</feature>
<feature type="chain" id="PRO_5039577005" evidence="7">
    <location>
        <begin position="25"/>
        <end position="854"/>
    </location>
</feature>
<keyword evidence="3 5" id="KW-0378">Hydrolase</keyword>
<evidence type="ECO:0000256" key="5">
    <source>
        <dbReference type="PROSITE-ProRule" id="PRU01240"/>
    </source>
</evidence>
<dbReference type="SUPFAM" id="SSF52743">
    <property type="entry name" value="Subtilisin-like"/>
    <property type="match status" value="1"/>
</dbReference>
<dbReference type="Pfam" id="PF00082">
    <property type="entry name" value="Peptidase_S8"/>
    <property type="match status" value="1"/>
</dbReference>
<dbReference type="SUPFAM" id="SSF89260">
    <property type="entry name" value="Collagen-binding domain"/>
    <property type="match status" value="2"/>
</dbReference>
<keyword evidence="7" id="KW-0732">Signal</keyword>
<dbReference type="PANTHER" id="PTHR43806">
    <property type="entry name" value="PEPTIDASE S8"/>
    <property type="match status" value="1"/>
</dbReference>
<organism evidence="9 10">
    <name type="scientific">Brevibacillus fluminis</name>
    <dbReference type="NCBI Taxonomy" id="511487"/>
    <lineage>
        <taxon>Bacteria</taxon>
        <taxon>Bacillati</taxon>
        <taxon>Bacillota</taxon>
        <taxon>Bacilli</taxon>
        <taxon>Bacillales</taxon>
        <taxon>Paenibacillaceae</taxon>
        <taxon>Brevibacillus</taxon>
    </lineage>
</organism>
<dbReference type="GO" id="GO:0006508">
    <property type="term" value="P:proteolysis"/>
    <property type="evidence" value="ECO:0007669"/>
    <property type="project" value="UniProtKB-KW"/>
</dbReference>
<dbReference type="InterPro" id="IPR000209">
    <property type="entry name" value="Peptidase_S8/S53_dom"/>
</dbReference>
<feature type="domain" description="SLH" evidence="8">
    <location>
        <begin position="738"/>
        <end position="801"/>
    </location>
</feature>
<evidence type="ECO:0000256" key="6">
    <source>
        <dbReference type="RuleBase" id="RU003355"/>
    </source>
</evidence>
<evidence type="ECO:0000256" key="1">
    <source>
        <dbReference type="ARBA" id="ARBA00011073"/>
    </source>
</evidence>
<dbReference type="GO" id="GO:0004252">
    <property type="term" value="F:serine-type endopeptidase activity"/>
    <property type="evidence" value="ECO:0007669"/>
    <property type="project" value="UniProtKB-UniRule"/>
</dbReference>
<feature type="signal peptide" evidence="7">
    <location>
        <begin position="1"/>
        <end position="24"/>
    </location>
</feature>
<evidence type="ECO:0000313" key="9">
    <source>
        <dbReference type="EMBL" id="RNB92663.1"/>
    </source>
</evidence>
<dbReference type="InterPro" id="IPR036852">
    <property type="entry name" value="Peptidase_S8/S53_dom_sf"/>
</dbReference>
<evidence type="ECO:0000256" key="2">
    <source>
        <dbReference type="ARBA" id="ARBA00022670"/>
    </source>
</evidence>
<feature type="active site" description="Charge relay system" evidence="5">
    <location>
        <position position="68"/>
    </location>
</feature>
<dbReference type="EMBL" id="RHHQ01000002">
    <property type="protein sequence ID" value="RNB92663.1"/>
    <property type="molecule type" value="Genomic_DNA"/>
</dbReference>
<dbReference type="PROSITE" id="PS51892">
    <property type="entry name" value="SUBTILASE"/>
    <property type="match status" value="1"/>
</dbReference>
<feature type="active site" description="Charge relay system" evidence="5">
    <location>
        <position position="103"/>
    </location>
</feature>
<dbReference type="Proteomes" id="UP000271031">
    <property type="component" value="Unassembled WGS sequence"/>
</dbReference>
<dbReference type="InterPro" id="IPR015500">
    <property type="entry name" value="Peptidase_S8_subtilisin-rel"/>
</dbReference>
<sequence length="854" mass="93962">MRKHMKSVCIITIFGMFFSTFDYQNVVQAANYLNDPYYLKQQHLKQIKAEMAWDKYTGNTAITIAVLDTGIDTDHPDLKGNLVPGYNLVNPNKTPEDDSTNGHGTQVAGILAAKGNNAIGGTGVLWNAKIMPIKILDREGRGTVDLLAKGINTAIDHGAKIIVTSLSSISTSSALENAVDRAEANGVIIVSAAGNEANRVTFPAAYPTVIAVGAVQANNKPLYQSNIGPELNIMAPGWNVYTTAKGGGYSSMSGTSAAAPQVAGAAALILAKYPAMTPLDVRQLLYQTATDLDTEGWDRKTGYGLLNLSTAMKSKPSLDFLEPNNTMATAKPFPIESQIRAQLGNNDTVDWYYVDVPYAGKVTFTSLITSRISTPMAATFYVEDRQPVTYYLGNGDTLSIPSKAGRVYIKLERSGGVESFTYTLTSSFAIGPDRYEPNENQTQARPLPPGNHVSIIGNYDKPSDRDWFSFYARDYGRLEVELTPDNERMDPALNIGKEGSQMYEYIGGDRDNPGVKATLDVSPGKYFIRTYDYSGSPVNGEYSLTLDYTPVRKDTNEPNDTYRQATKLGSGSLMTGTLATKNDYDWFQFTVDYESYVTIKAPNIPVQSGVSLDLYNANNMNFAQFSETDVAQLADQGKSIMSLKLNPGTYYIRLHSYVPFQYDAYRLTVTKERMVAGYRDITTHWARADIARLSLKQVVNGFPDYTFRPNAAVTRAQFATMLIQAMKKSGLTVPTVYRSNPYSDLTHSHWAYQSLMQAYQLGIMQGYANGTIQPNKSLTRAEMAQMVARAKGYYLYQHSYSSYRDVSSSNWASPAIEALSLRGVINGYSGNFFKPGAYASRAEMVVLLGKAYDL</sequence>
<reference evidence="9 10" key="1">
    <citation type="submission" date="2018-10" db="EMBL/GenBank/DDBJ databases">
        <title>Phylogenomics of Brevibacillus.</title>
        <authorList>
            <person name="Dunlap C."/>
        </authorList>
    </citation>
    <scope>NUCLEOTIDE SEQUENCE [LARGE SCALE GENOMIC DNA]</scope>
    <source>
        <strain evidence="9 10">JCM 15716</strain>
    </source>
</reference>
<dbReference type="InterPro" id="IPR023828">
    <property type="entry name" value="Peptidase_S8_Ser-AS"/>
</dbReference>
<evidence type="ECO:0000256" key="3">
    <source>
        <dbReference type="ARBA" id="ARBA00022801"/>
    </source>
</evidence>
<dbReference type="Gene3D" id="3.40.50.200">
    <property type="entry name" value="Peptidase S8/S53 domain"/>
    <property type="match status" value="1"/>
</dbReference>
<gene>
    <name evidence="9" type="ORF">EDM56_00520</name>
</gene>
<evidence type="ECO:0000313" key="10">
    <source>
        <dbReference type="Proteomes" id="UP000271031"/>
    </source>
</evidence>
<evidence type="ECO:0000256" key="4">
    <source>
        <dbReference type="ARBA" id="ARBA00022825"/>
    </source>
</evidence>
<keyword evidence="10" id="KW-1185">Reference proteome</keyword>
<feature type="domain" description="SLH" evidence="8">
    <location>
        <begin position="673"/>
        <end position="736"/>
    </location>
</feature>
<dbReference type="OrthoDB" id="9798386at2"/>
<keyword evidence="4 5" id="KW-0720">Serine protease</keyword>
<dbReference type="PROSITE" id="PS00136">
    <property type="entry name" value="SUBTILASE_ASP"/>
    <property type="match status" value="1"/>
</dbReference>
<evidence type="ECO:0000256" key="7">
    <source>
        <dbReference type="SAM" id="SignalP"/>
    </source>
</evidence>
<dbReference type="Pfam" id="PF00395">
    <property type="entry name" value="SLH"/>
    <property type="match status" value="3"/>
</dbReference>
<dbReference type="PANTHER" id="PTHR43806:SF11">
    <property type="entry name" value="CEREVISIN-RELATED"/>
    <property type="match status" value="1"/>
</dbReference>
<proteinExistence type="inferred from homology"/>
<dbReference type="AlphaFoldDB" id="A0A3M8DWV4"/>
<dbReference type="InterPro" id="IPR022398">
    <property type="entry name" value="Peptidase_S8_His-AS"/>
</dbReference>
<dbReference type="Gene3D" id="2.60.120.380">
    <property type="match status" value="3"/>
</dbReference>
<evidence type="ECO:0000259" key="8">
    <source>
        <dbReference type="PROSITE" id="PS51272"/>
    </source>
</evidence>
<comment type="caution">
    <text evidence="9">The sequence shown here is derived from an EMBL/GenBank/DDBJ whole genome shotgun (WGS) entry which is preliminary data.</text>
</comment>
<accession>A0A3M8DWV4</accession>
<dbReference type="PROSITE" id="PS51272">
    <property type="entry name" value="SLH"/>
    <property type="match status" value="3"/>
</dbReference>
<dbReference type="InterPro" id="IPR023827">
    <property type="entry name" value="Peptidase_S8_Asp-AS"/>
</dbReference>
<dbReference type="PROSITE" id="PS00138">
    <property type="entry name" value="SUBTILASE_SER"/>
    <property type="match status" value="1"/>
</dbReference>
<dbReference type="PRINTS" id="PR00723">
    <property type="entry name" value="SUBTILISIN"/>
</dbReference>
<name>A0A3M8DWV4_9BACL</name>
<keyword evidence="2 5" id="KW-0645">Protease</keyword>
<comment type="similarity">
    <text evidence="1 5 6">Belongs to the peptidase S8 family.</text>
</comment>
<dbReference type="InterPro" id="IPR001119">
    <property type="entry name" value="SLH_dom"/>
</dbReference>